<name>A0ABY2YV20_9LACO</name>
<gene>
    <name evidence="3" type="ORF">DY048_02290</name>
</gene>
<keyword evidence="4" id="KW-1185">Reference proteome</keyword>
<keyword evidence="3" id="KW-0238">DNA-binding</keyword>
<protein>
    <submittedName>
        <fullName evidence="3">ComEA family DNA-binding protein</fullName>
    </submittedName>
</protein>
<proteinExistence type="predicted"/>
<evidence type="ECO:0000313" key="3">
    <source>
        <dbReference type="EMBL" id="TPR15108.1"/>
    </source>
</evidence>
<dbReference type="InterPro" id="IPR019554">
    <property type="entry name" value="Soluble_ligand-bd"/>
</dbReference>
<dbReference type="Pfam" id="PF10531">
    <property type="entry name" value="SLBB"/>
    <property type="match status" value="1"/>
</dbReference>
<dbReference type="InterPro" id="IPR010994">
    <property type="entry name" value="RuvA_2-like"/>
</dbReference>
<feature type="domain" description="Helix-hairpin-helix DNA-binding motif class 1" evidence="2">
    <location>
        <begin position="179"/>
        <end position="198"/>
    </location>
</feature>
<dbReference type="Gene3D" id="1.10.150.280">
    <property type="entry name" value="AF1531-like domain"/>
    <property type="match status" value="1"/>
</dbReference>
<keyword evidence="1" id="KW-1133">Transmembrane helix</keyword>
<dbReference type="NCBIfam" id="TIGR00426">
    <property type="entry name" value="competence protein ComEA helix-hairpin-helix repeat region"/>
    <property type="match status" value="1"/>
</dbReference>
<dbReference type="Proteomes" id="UP000767392">
    <property type="component" value="Unassembled WGS sequence"/>
</dbReference>
<dbReference type="PANTHER" id="PTHR21180:SF32">
    <property type="entry name" value="ENDONUCLEASE_EXONUCLEASE_PHOSPHATASE FAMILY DOMAIN-CONTAINING PROTEIN 1"/>
    <property type="match status" value="1"/>
</dbReference>
<keyword evidence="1" id="KW-0472">Membrane</keyword>
<dbReference type="EMBL" id="QUAM01000002">
    <property type="protein sequence ID" value="TPR15108.1"/>
    <property type="molecule type" value="Genomic_DNA"/>
</dbReference>
<dbReference type="PANTHER" id="PTHR21180">
    <property type="entry name" value="ENDONUCLEASE/EXONUCLEASE/PHOSPHATASE FAMILY DOMAIN-CONTAINING PROTEIN 1"/>
    <property type="match status" value="1"/>
</dbReference>
<reference evidence="3 4" key="1">
    <citation type="submission" date="2018-08" db="EMBL/GenBank/DDBJ databases">
        <title>Comparative genomics of wild bee and flower associated Lactobacillus reveals potential adaptation to the bee host.</title>
        <authorList>
            <person name="Vuong H.Q."/>
            <person name="Mcfrederick Q.S."/>
        </authorList>
    </citation>
    <scope>NUCLEOTIDE SEQUENCE [LARGE SCALE GENOMIC DNA]</scope>
    <source>
        <strain evidence="3 4">HV_04</strain>
    </source>
</reference>
<organism evidence="3 4">
    <name type="scientific">Apilactobacillus timberlakei</name>
    <dbReference type="NCBI Taxonomy" id="2008380"/>
    <lineage>
        <taxon>Bacteria</taxon>
        <taxon>Bacillati</taxon>
        <taxon>Bacillota</taxon>
        <taxon>Bacilli</taxon>
        <taxon>Lactobacillales</taxon>
        <taxon>Lactobacillaceae</taxon>
        <taxon>Apilactobacillus</taxon>
    </lineage>
</organism>
<dbReference type="Pfam" id="PF12836">
    <property type="entry name" value="HHH_3"/>
    <property type="match status" value="1"/>
</dbReference>
<dbReference type="GO" id="GO:0003677">
    <property type="term" value="F:DNA binding"/>
    <property type="evidence" value="ECO:0007669"/>
    <property type="project" value="UniProtKB-KW"/>
</dbReference>
<dbReference type="SUPFAM" id="SSF47781">
    <property type="entry name" value="RuvA domain 2-like"/>
    <property type="match status" value="1"/>
</dbReference>
<evidence type="ECO:0000313" key="4">
    <source>
        <dbReference type="Proteomes" id="UP000767392"/>
    </source>
</evidence>
<dbReference type="InterPro" id="IPR003583">
    <property type="entry name" value="Hlx-hairpin-Hlx_DNA-bd_motif"/>
</dbReference>
<dbReference type="SMART" id="SM00278">
    <property type="entry name" value="HhH1"/>
    <property type="match status" value="2"/>
</dbReference>
<evidence type="ECO:0000256" key="1">
    <source>
        <dbReference type="SAM" id="Phobius"/>
    </source>
</evidence>
<dbReference type="InterPro" id="IPR051675">
    <property type="entry name" value="Endo/Exo/Phosphatase_dom_1"/>
</dbReference>
<keyword evidence="1" id="KW-0812">Transmembrane</keyword>
<feature type="domain" description="Helix-hairpin-helix DNA-binding motif class 1" evidence="2">
    <location>
        <begin position="209"/>
        <end position="228"/>
    </location>
</feature>
<sequence length="231" mass="26042">MCSFFVYIIEREEKVNKTKLEFIIINIKKILNDNINKIIIVLLLLLISLGLSFIVYVQKSNKKVSYNNSISLQNNKSDASNSSLNNDINSEIYVDLKGEVKHPGVYKVKSADRVTNVIKSAGGFKKHADQKSVNLSQKLNDQQVIIVNKISLNSDIPNSSNDVSTANSKKVNLNTSDNKKLQELDSVGEKKADKIIDYRNQHNGFKSIDELKQISGFGDKTFEKLKDYLEV</sequence>
<dbReference type="InterPro" id="IPR004509">
    <property type="entry name" value="Competence_ComEA_HhH"/>
</dbReference>
<accession>A0ABY2YV20</accession>
<evidence type="ECO:0000259" key="2">
    <source>
        <dbReference type="SMART" id="SM00278"/>
    </source>
</evidence>
<comment type="caution">
    <text evidence="3">The sequence shown here is derived from an EMBL/GenBank/DDBJ whole genome shotgun (WGS) entry which is preliminary data.</text>
</comment>
<feature type="transmembrane region" description="Helical" evidence="1">
    <location>
        <begin position="38"/>
        <end position="57"/>
    </location>
</feature>